<dbReference type="Proteomes" id="UP000887013">
    <property type="component" value="Unassembled WGS sequence"/>
</dbReference>
<protein>
    <submittedName>
        <fullName evidence="2">Uncharacterized protein</fullName>
    </submittedName>
</protein>
<accession>A0A8X6R0V7</accession>
<feature type="region of interest" description="Disordered" evidence="1">
    <location>
        <begin position="1"/>
        <end position="23"/>
    </location>
</feature>
<gene>
    <name evidence="2" type="ORF">NPIL_106351</name>
</gene>
<reference evidence="2" key="1">
    <citation type="submission" date="2020-08" db="EMBL/GenBank/DDBJ databases">
        <title>Multicomponent nature underlies the extraordinary mechanical properties of spider dragline silk.</title>
        <authorList>
            <person name="Kono N."/>
            <person name="Nakamura H."/>
            <person name="Mori M."/>
            <person name="Yoshida Y."/>
            <person name="Ohtoshi R."/>
            <person name="Malay A.D."/>
            <person name="Moran D.A.P."/>
            <person name="Tomita M."/>
            <person name="Numata K."/>
            <person name="Arakawa K."/>
        </authorList>
    </citation>
    <scope>NUCLEOTIDE SEQUENCE</scope>
</reference>
<sequence>TDDDRDSGTESDDEGAEIEELQK</sequence>
<keyword evidence="3" id="KW-1185">Reference proteome</keyword>
<feature type="non-terminal residue" evidence="2">
    <location>
        <position position="23"/>
    </location>
</feature>
<comment type="caution">
    <text evidence="2">The sequence shown here is derived from an EMBL/GenBank/DDBJ whole genome shotgun (WGS) entry which is preliminary data.</text>
</comment>
<proteinExistence type="predicted"/>
<evidence type="ECO:0000313" key="2">
    <source>
        <dbReference type="EMBL" id="GFU42323.1"/>
    </source>
</evidence>
<evidence type="ECO:0000313" key="3">
    <source>
        <dbReference type="Proteomes" id="UP000887013"/>
    </source>
</evidence>
<name>A0A8X6R0V7_NEPPI</name>
<evidence type="ECO:0000256" key="1">
    <source>
        <dbReference type="SAM" id="MobiDB-lite"/>
    </source>
</evidence>
<dbReference type="AlphaFoldDB" id="A0A8X6R0V7"/>
<dbReference type="EMBL" id="BMAW01132145">
    <property type="protein sequence ID" value="GFU42323.1"/>
    <property type="molecule type" value="Genomic_DNA"/>
</dbReference>
<organism evidence="2 3">
    <name type="scientific">Nephila pilipes</name>
    <name type="common">Giant wood spider</name>
    <name type="synonym">Nephila maculata</name>
    <dbReference type="NCBI Taxonomy" id="299642"/>
    <lineage>
        <taxon>Eukaryota</taxon>
        <taxon>Metazoa</taxon>
        <taxon>Ecdysozoa</taxon>
        <taxon>Arthropoda</taxon>
        <taxon>Chelicerata</taxon>
        <taxon>Arachnida</taxon>
        <taxon>Araneae</taxon>
        <taxon>Araneomorphae</taxon>
        <taxon>Entelegynae</taxon>
        <taxon>Araneoidea</taxon>
        <taxon>Nephilidae</taxon>
        <taxon>Nephila</taxon>
    </lineage>
</organism>
<feature type="non-terminal residue" evidence="2">
    <location>
        <position position="1"/>
    </location>
</feature>